<reference evidence="1" key="1">
    <citation type="submission" date="2019-08" db="EMBL/GenBank/DDBJ databases">
        <title>Genome sequence of Clostridiales bacterium MT110.</title>
        <authorList>
            <person name="Cao J."/>
        </authorList>
    </citation>
    <scope>NUCLEOTIDE SEQUENCE</scope>
    <source>
        <strain evidence="1">MT110</strain>
    </source>
</reference>
<sequence length="129" mass="14486">MKKSLLIFAAVILLSLSACANQSNKFSIEMLPNNIEQVTVSHYLSGEETEWTIKGDELEEWESWLEGLSVRQMNFEEGNTPGDVDGGEVYSFVINSDKSSVSYVINGRDGCYLLFESKWYAVSNPTNPF</sequence>
<evidence type="ECO:0000313" key="1">
    <source>
        <dbReference type="EMBL" id="QOX65683.1"/>
    </source>
</evidence>
<protein>
    <submittedName>
        <fullName evidence="1">Uncharacterized protein</fullName>
    </submittedName>
</protein>
<accession>A0ACD1AH94</accession>
<evidence type="ECO:0000313" key="2">
    <source>
        <dbReference type="Proteomes" id="UP000594014"/>
    </source>
</evidence>
<proteinExistence type="predicted"/>
<organism evidence="1 2">
    <name type="scientific">Anoxybacterium hadale</name>
    <dbReference type="NCBI Taxonomy" id="3408580"/>
    <lineage>
        <taxon>Bacteria</taxon>
        <taxon>Bacillati</taxon>
        <taxon>Bacillota</taxon>
        <taxon>Clostridia</taxon>
        <taxon>Peptostreptococcales</taxon>
        <taxon>Anaerovoracaceae</taxon>
        <taxon>Anoxybacterium</taxon>
    </lineage>
</organism>
<name>A0ACD1AH94_9FIRM</name>
<dbReference type="EMBL" id="CP042469">
    <property type="protein sequence ID" value="QOX65683.1"/>
    <property type="molecule type" value="Genomic_DNA"/>
</dbReference>
<gene>
    <name evidence="1" type="ORF">FRZ06_21190</name>
</gene>
<keyword evidence="2" id="KW-1185">Reference proteome</keyword>
<dbReference type="Proteomes" id="UP000594014">
    <property type="component" value="Chromosome"/>
</dbReference>